<proteinExistence type="predicted"/>
<gene>
    <name evidence="1" type="ORF">O181_058756</name>
</gene>
<evidence type="ECO:0000313" key="1">
    <source>
        <dbReference type="EMBL" id="MBW0519041.1"/>
    </source>
</evidence>
<dbReference type="Proteomes" id="UP000765509">
    <property type="component" value="Unassembled WGS sequence"/>
</dbReference>
<comment type="caution">
    <text evidence="1">The sequence shown here is derived from an EMBL/GenBank/DDBJ whole genome shotgun (WGS) entry which is preliminary data.</text>
</comment>
<name>A0A9Q3HV51_9BASI</name>
<dbReference type="EMBL" id="AVOT02027057">
    <property type="protein sequence ID" value="MBW0519041.1"/>
    <property type="molecule type" value="Genomic_DNA"/>
</dbReference>
<keyword evidence="2" id="KW-1185">Reference proteome</keyword>
<evidence type="ECO:0000313" key="2">
    <source>
        <dbReference type="Proteomes" id="UP000765509"/>
    </source>
</evidence>
<protein>
    <submittedName>
        <fullName evidence="1">Uncharacterized protein</fullName>
    </submittedName>
</protein>
<reference evidence="1" key="1">
    <citation type="submission" date="2021-03" db="EMBL/GenBank/DDBJ databases">
        <title>Draft genome sequence of rust myrtle Austropuccinia psidii MF-1, a brazilian biotype.</title>
        <authorList>
            <person name="Quecine M.C."/>
            <person name="Pachon D.M.R."/>
            <person name="Bonatelli M.L."/>
            <person name="Correr F.H."/>
            <person name="Franceschini L.M."/>
            <person name="Leite T.F."/>
            <person name="Margarido G.R.A."/>
            <person name="Almeida C.A."/>
            <person name="Ferrarezi J.A."/>
            <person name="Labate C.A."/>
        </authorList>
    </citation>
    <scope>NUCLEOTIDE SEQUENCE</scope>
    <source>
        <strain evidence="1">MF-1</strain>
    </source>
</reference>
<accession>A0A9Q3HV51</accession>
<dbReference type="AlphaFoldDB" id="A0A9Q3HV51"/>
<sequence length="97" mass="10866">MLILRREVVMPPEVGDHKQRMRKCVSVRSKGRGMAKMAVRMKQLCGMKSRERRGMCDCATQRPRKVALNLPGGKLMNAHRRGDHSARAGIIRGLAGN</sequence>
<organism evidence="1 2">
    <name type="scientific">Austropuccinia psidii MF-1</name>
    <dbReference type="NCBI Taxonomy" id="1389203"/>
    <lineage>
        <taxon>Eukaryota</taxon>
        <taxon>Fungi</taxon>
        <taxon>Dikarya</taxon>
        <taxon>Basidiomycota</taxon>
        <taxon>Pucciniomycotina</taxon>
        <taxon>Pucciniomycetes</taxon>
        <taxon>Pucciniales</taxon>
        <taxon>Sphaerophragmiaceae</taxon>
        <taxon>Austropuccinia</taxon>
    </lineage>
</organism>